<gene>
    <name evidence="1" type="ORF">L873DRAFT_1819680</name>
</gene>
<dbReference type="OrthoDB" id="5425868at2759"/>
<evidence type="ECO:0000313" key="1">
    <source>
        <dbReference type="EMBL" id="RPA91341.1"/>
    </source>
</evidence>
<dbReference type="EMBL" id="ML120499">
    <property type="protein sequence ID" value="RPA91341.1"/>
    <property type="molecule type" value="Genomic_DNA"/>
</dbReference>
<dbReference type="AlphaFoldDB" id="A0A3N4J433"/>
<protein>
    <submittedName>
        <fullName evidence="1">Uncharacterized protein</fullName>
    </submittedName>
</protein>
<keyword evidence="2" id="KW-1185">Reference proteome</keyword>
<accession>A0A3N4J433</accession>
<dbReference type="Proteomes" id="UP000276215">
    <property type="component" value="Unassembled WGS sequence"/>
</dbReference>
<sequence length="52" mass="5908">NVTPAIALVYNTASKYSKGNNAVITLYEDNYTAPVHADFKWRRVKGNRITKH</sequence>
<name>A0A3N4J433_9PEZI</name>
<evidence type="ECO:0000313" key="2">
    <source>
        <dbReference type="Proteomes" id="UP000276215"/>
    </source>
</evidence>
<reference evidence="1 2" key="1">
    <citation type="journal article" date="2018" name="Nat. Ecol. Evol.">
        <title>Pezizomycetes genomes reveal the molecular basis of ectomycorrhizal truffle lifestyle.</title>
        <authorList>
            <person name="Murat C."/>
            <person name="Payen T."/>
            <person name="Noel B."/>
            <person name="Kuo A."/>
            <person name="Morin E."/>
            <person name="Chen J."/>
            <person name="Kohler A."/>
            <person name="Krizsan K."/>
            <person name="Balestrini R."/>
            <person name="Da Silva C."/>
            <person name="Montanini B."/>
            <person name="Hainaut M."/>
            <person name="Levati E."/>
            <person name="Barry K.W."/>
            <person name="Belfiori B."/>
            <person name="Cichocki N."/>
            <person name="Clum A."/>
            <person name="Dockter R.B."/>
            <person name="Fauchery L."/>
            <person name="Guy J."/>
            <person name="Iotti M."/>
            <person name="Le Tacon F."/>
            <person name="Lindquist E.A."/>
            <person name="Lipzen A."/>
            <person name="Malagnac F."/>
            <person name="Mello A."/>
            <person name="Molinier V."/>
            <person name="Miyauchi S."/>
            <person name="Poulain J."/>
            <person name="Riccioni C."/>
            <person name="Rubini A."/>
            <person name="Sitrit Y."/>
            <person name="Splivallo R."/>
            <person name="Traeger S."/>
            <person name="Wang M."/>
            <person name="Zifcakova L."/>
            <person name="Wipf D."/>
            <person name="Zambonelli A."/>
            <person name="Paolocci F."/>
            <person name="Nowrousian M."/>
            <person name="Ottonello S."/>
            <person name="Baldrian P."/>
            <person name="Spatafora J.W."/>
            <person name="Henrissat B."/>
            <person name="Nagy L.G."/>
            <person name="Aury J.M."/>
            <person name="Wincker P."/>
            <person name="Grigoriev I.V."/>
            <person name="Bonfante P."/>
            <person name="Martin F.M."/>
        </authorList>
    </citation>
    <scope>NUCLEOTIDE SEQUENCE [LARGE SCALE GENOMIC DNA]</scope>
    <source>
        <strain evidence="1 2">120613-1</strain>
    </source>
</reference>
<organism evidence="1 2">
    <name type="scientific">Choiromyces venosus 120613-1</name>
    <dbReference type="NCBI Taxonomy" id="1336337"/>
    <lineage>
        <taxon>Eukaryota</taxon>
        <taxon>Fungi</taxon>
        <taxon>Dikarya</taxon>
        <taxon>Ascomycota</taxon>
        <taxon>Pezizomycotina</taxon>
        <taxon>Pezizomycetes</taxon>
        <taxon>Pezizales</taxon>
        <taxon>Tuberaceae</taxon>
        <taxon>Choiromyces</taxon>
    </lineage>
</organism>
<proteinExistence type="predicted"/>
<feature type="non-terminal residue" evidence="1">
    <location>
        <position position="1"/>
    </location>
</feature>